<feature type="compositionally biased region" description="Basic and acidic residues" evidence="5">
    <location>
        <begin position="22"/>
        <end position="31"/>
    </location>
</feature>
<dbReference type="PANTHER" id="PTHR14577">
    <property type="entry name" value="NUCLEOLAR PROTEIN 12"/>
    <property type="match status" value="1"/>
</dbReference>
<accession>A0A7C8J6U5</accession>
<evidence type="ECO:0000256" key="3">
    <source>
        <dbReference type="ARBA" id="ARBA00023054"/>
    </source>
</evidence>
<comment type="caution">
    <text evidence="6">The sequence shown here is derived from an EMBL/GenBank/DDBJ whole genome shotgun (WGS) entry which is preliminary data.</text>
</comment>
<reference evidence="6 7" key="1">
    <citation type="submission" date="2019-06" db="EMBL/GenBank/DDBJ databases">
        <authorList>
            <person name="Palmer J.M."/>
        </authorList>
    </citation>
    <scope>NUCLEOTIDE SEQUENCE [LARGE SCALE GENOMIC DNA]</scope>
    <source>
        <strain evidence="6 7">TWF102</strain>
    </source>
</reference>
<dbReference type="Pfam" id="PF09805">
    <property type="entry name" value="Nop25"/>
    <property type="match status" value="1"/>
</dbReference>
<evidence type="ECO:0000256" key="4">
    <source>
        <dbReference type="ARBA" id="ARBA00023242"/>
    </source>
</evidence>
<evidence type="ECO:0000256" key="1">
    <source>
        <dbReference type="ARBA" id="ARBA00004604"/>
    </source>
</evidence>
<comment type="similarity">
    <text evidence="2">Belongs to the RRP17 family.</text>
</comment>
<feature type="compositionally biased region" description="Low complexity" evidence="5">
    <location>
        <begin position="111"/>
        <end position="127"/>
    </location>
</feature>
<dbReference type="EMBL" id="WIQW01000121">
    <property type="protein sequence ID" value="KAF3081879.1"/>
    <property type="molecule type" value="Genomic_DNA"/>
</dbReference>
<keyword evidence="4" id="KW-0539">Nucleus</keyword>
<gene>
    <name evidence="6" type="ORF">TWF102_001503</name>
</gene>
<feature type="compositionally biased region" description="Acidic residues" evidence="5">
    <location>
        <begin position="101"/>
        <end position="110"/>
    </location>
</feature>
<evidence type="ECO:0008006" key="8">
    <source>
        <dbReference type="Google" id="ProtNLM"/>
    </source>
</evidence>
<feature type="compositionally biased region" description="Basic residues" evidence="5">
    <location>
        <begin position="186"/>
        <end position="199"/>
    </location>
</feature>
<keyword evidence="3" id="KW-0175">Coiled coil</keyword>
<evidence type="ECO:0000256" key="5">
    <source>
        <dbReference type="SAM" id="MobiDB-lite"/>
    </source>
</evidence>
<protein>
    <recommendedName>
        <fullName evidence="8">Ribosomal RNA-processing protein 17</fullName>
    </recommendedName>
</protein>
<sequence length="226" mass="26109">MPKPYSKPGAPSLASKKRKRDDKKDNQIDEITFDRSARQEYLTGFHKRKVARIKAAQEEAEKRSRQERVEERKRLREARKEELRLHVEAVNQSLGLNRSDGEEEDEEEGSGTDNEGAGGTEAANGINEESEFVDEEKFTTVTVTTMDDDEDEDEENEEGEEGPAGDEKNTTDTNKSKEGTKDKKGKERKPKQKKKKFRYLSKSERKDDRLRDKVRRSRKKTERTAK</sequence>
<feature type="compositionally biased region" description="Acidic residues" evidence="5">
    <location>
        <begin position="146"/>
        <end position="164"/>
    </location>
</feature>
<feature type="compositionally biased region" description="Basic residues" evidence="5">
    <location>
        <begin position="212"/>
        <end position="226"/>
    </location>
</feature>
<dbReference type="InterPro" id="IPR019186">
    <property type="entry name" value="Nucleolar_protein_12"/>
</dbReference>
<feature type="region of interest" description="Disordered" evidence="5">
    <location>
        <begin position="79"/>
        <end position="226"/>
    </location>
</feature>
<proteinExistence type="inferred from homology"/>
<comment type="subcellular location">
    <subcellularLocation>
        <location evidence="1">Nucleus</location>
        <location evidence="1">Nucleolus</location>
    </subcellularLocation>
</comment>
<dbReference type="GO" id="GO:0005730">
    <property type="term" value="C:nucleolus"/>
    <property type="evidence" value="ECO:0007669"/>
    <property type="project" value="UniProtKB-SubCell"/>
</dbReference>
<name>A0A7C8J6U5_ORBOL</name>
<dbReference type="GO" id="GO:0019843">
    <property type="term" value="F:rRNA binding"/>
    <property type="evidence" value="ECO:0007669"/>
    <property type="project" value="TreeGrafter"/>
</dbReference>
<feature type="compositionally biased region" description="Basic and acidic residues" evidence="5">
    <location>
        <begin position="201"/>
        <end position="211"/>
    </location>
</feature>
<feature type="region of interest" description="Disordered" evidence="5">
    <location>
        <begin position="1"/>
        <end position="31"/>
    </location>
</feature>
<dbReference type="PANTHER" id="PTHR14577:SF0">
    <property type="entry name" value="NUCLEOLAR PROTEIN 12"/>
    <property type="match status" value="1"/>
</dbReference>
<evidence type="ECO:0000313" key="7">
    <source>
        <dbReference type="Proteomes" id="UP000475325"/>
    </source>
</evidence>
<dbReference type="AlphaFoldDB" id="A0A7C8J6U5"/>
<evidence type="ECO:0000256" key="2">
    <source>
        <dbReference type="ARBA" id="ARBA00007175"/>
    </source>
</evidence>
<evidence type="ECO:0000313" key="6">
    <source>
        <dbReference type="EMBL" id="KAF3081879.1"/>
    </source>
</evidence>
<feature type="compositionally biased region" description="Basic and acidic residues" evidence="5">
    <location>
        <begin position="165"/>
        <end position="185"/>
    </location>
</feature>
<organism evidence="6 7">
    <name type="scientific">Orbilia oligospora</name>
    <name type="common">Nematode-trapping fungus</name>
    <name type="synonym">Arthrobotrys oligospora</name>
    <dbReference type="NCBI Taxonomy" id="2813651"/>
    <lineage>
        <taxon>Eukaryota</taxon>
        <taxon>Fungi</taxon>
        <taxon>Dikarya</taxon>
        <taxon>Ascomycota</taxon>
        <taxon>Pezizomycotina</taxon>
        <taxon>Orbiliomycetes</taxon>
        <taxon>Orbiliales</taxon>
        <taxon>Orbiliaceae</taxon>
        <taxon>Orbilia</taxon>
    </lineage>
</organism>
<dbReference type="Proteomes" id="UP000475325">
    <property type="component" value="Unassembled WGS sequence"/>
</dbReference>